<name>A0A7V4UCY7_CALAY</name>
<dbReference type="EC" id="2.7.13.3" evidence="2"/>
<reference evidence="5" key="1">
    <citation type="journal article" date="2020" name="mSystems">
        <title>Genome- and Community-Level Interaction Insights into Carbon Utilization and Element Cycling Functions of Hydrothermarchaeota in Hydrothermal Sediment.</title>
        <authorList>
            <person name="Zhou Z."/>
            <person name="Liu Y."/>
            <person name="Xu W."/>
            <person name="Pan J."/>
            <person name="Luo Z.H."/>
            <person name="Li M."/>
        </authorList>
    </citation>
    <scope>NUCLEOTIDE SEQUENCE [LARGE SCALE GENOMIC DNA]</scope>
    <source>
        <strain evidence="5">HyVt-577</strain>
    </source>
</reference>
<comment type="catalytic activity">
    <reaction evidence="1">
        <text>ATP + protein L-histidine = ADP + protein N-phospho-L-histidine.</text>
        <dbReference type="EC" id="2.7.13.3"/>
    </reaction>
</comment>
<accession>A0A7V4UCY7</accession>
<gene>
    <name evidence="5" type="ORF">ENK44_05575</name>
</gene>
<dbReference type="AlphaFoldDB" id="A0A7V4UCY7"/>
<sequence>MIHLEELFQISNILQRGLDPEATYEAVFDLLERTVLFTSATLFLYKEAEDQLEVVLKKGDTVVDLVSDVYFSRGRGLSSYISKQRRPVVIEELPSGAGSKNKPFRSFVSLPLWVDNKLVGVLNLGHKDPHIYTQDQIDAYEKISGQISVVMDKLNLRAELKEKNAQLEKALKELQQTQQKLIDRERLAAIGEVVVTVNHKINNPLTIIITNAEMLPLQLEMNRSEQAVKAAQRIVRAAFEIKKITHKLGNISDPQKEQYLDDVSMISLD</sequence>
<evidence type="ECO:0000256" key="3">
    <source>
        <dbReference type="SAM" id="Coils"/>
    </source>
</evidence>
<dbReference type="CDD" id="cd00082">
    <property type="entry name" value="HisKA"/>
    <property type="match status" value="1"/>
</dbReference>
<dbReference type="InterPro" id="IPR036097">
    <property type="entry name" value="HisK_dim/P_sf"/>
</dbReference>
<dbReference type="PANTHER" id="PTHR43065:SF42">
    <property type="entry name" value="TWO-COMPONENT SENSOR PPRA"/>
    <property type="match status" value="1"/>
</dbReference>
<proteinExistence type="predicted"/>
<dbReference type="GO" id="GO:0000155">
    <property type="term" value="F:phosphorelay sensor kinase activity"/>
    <property type="evidence" value="ECO:0007669"/>
    <property type="project" value="InterPro"/>
</dbReference>
<organism evidence="5">
    <name type="scientific">Caldithrix abyssi</name>
    <dbReference type="NCBI Taxonomy" id="187145"/>
    <lineage>
        <taxon>Bacteria</taxon>
        <taxon>Pseudomonadati</taxon>
        <taxon>Calditrichota</taxon>
        <taxon>Calditrichia</taxon>
        <taxon>Calditrichales</taxon>
        <taxon>Calditrichaceae</taxon>
        <taxon>Caldithrix</taxon>
    </lineage>
</organism>
<dbReference type="InterPro" id="IPR029016">
    <property type="entry name" value="GAF-like_dom_sf"/>
</dbReference>
<dbReference type="Proteomes" id="UP000885779">
    <property type="component" value="Unassembled WGS sequence"/>
</dbReference>
<dbReference type="InterPro" id="IPR003018">
    <property type="entry name" value="GAF"/>
</dbReference>
<dbReference type="InterPro" id="IPR003661">
    <property type="entry name" value="HisK_dim/P_dom"/>
</dbReference>
<feature type="domain" description="GAF" evidence="4">
    <location>
        <begin position="19"/>
        <end position="161"/>
    </location>
</feature>
<dbReference type="SUPFAM" id="SSF55781">
    <property type="entry name" value="GAF domain-like"/>
    <property type="match status" value="1"/>
</dbReference>
<feature type="coiled-coil region" evidence="3">
    <location>
        <begin position="150"/>
        <end position="187"/>
    </location>
</feature>
<dbReference type="SMART" id="SM00065">
    <property type="entry name" value="GAF"/>
    <property type="match status" value="1"/>
</dbReference>
<evidence type="ECO:0000256" key="1">
    <source>
        <dbReference type="ARBA" id="ARBA00000085"/>
    </source>
</evidence>
<dbReference type="SUPFAM" id="SSF47384">
    <property type="entry name" value="Homodimeric domain of signal transducing histidine kinase"/>
    <property type="match status" value="1"/>
</dbReference>
<dbReference type="EMBL" id="DRQG01000052">
    <property type="protein sequence ID" value="HGY55147.1"/>
    <property type="molecule type" value="Genomic_DNA"/>
</dbReference>
<dbReference type="Pfam" id="PF13185">
    <property type="entry name" value="GAF_2"/>
    <property type="match status" value="1"/>
</dbReference>
<comment type="caution">
    <text evidence="5">The sequence shown here is derived from an EMBL/GenBank/DDBJ whole genome shotgun (WGS) entry which is preliminary data.</text>
</comment>
<protein>
    <recommendedName>
        <fullName evidence="2">histidine kinase</fullName>
        <ecNumber evidence="2">2.7.13.3</ecNumber>
    </recommendedName>
</protein>
<dbReference type="Gene3D" id="1.10.287.130">
    <property type="match status" value="1"/>
</dbReference>
<keyword evidence="3" id="KW-0175">Coiled coil</keyword>
<evidence type="ECO:0000256" key="2">
    <source>
        <dbReference type="ARBA" id="ARBA00012438"/>
    </source>
</evidence>
<dbReference type="PANTHER" id="PTHR43065">
    <property type="entry name" value="SENSOR HISTIDINE KINASE"/>
    <property type="match status" value="1"/>
</dbReference>
<evidence type="ECO:0000259" key="4">
    <source>
        <dbReference type="SMART" id="SM00065"/>
    </source>
</evidence>
<evidence type="ECO:0000313" key="5">
    <source>
        <dbReference type="EMBL" id="HGY55147.1"/>
    </source>
</evidence>
<dbReference type="Gene3D" id="3.30.450.40">
    <property type="match status" value="1"/>
</dbReference>